<protein>
    <recommendedName>
        <fullName evidence="3">ANTAR domain-containing protein</fullName>
    </recommendedName>
</protein>
<keyword evidence="2" id="KW-1185">Reference proteome</keyword>
<organism evidence="1 2">
    <name type="scientific">Kitasatospora kazusensis</name>
    <dbReference type="NCBI Taxonomy" id="407974"/>
    <lineage>
        <taxon>Bacteria</taxon>
        <taxon>Bacillati</taxon>
        <taxon>Actinomycetota</taxon>
        <taxon>Actinomycetes</taxon>
        <taxon>Kitasatosporales</taxon>
        <taxon>Streptomycetaceae</taxon>
        <taxon>Kitasatospora</taxon>
    </lineage>
</organism>
<dbReference type="Proteomes" id="UP001422759">
    <property type="component" value="Unassembled WGS sequence"/>
</dbReference>
<name>A0ABN2ZJN9_9ACTN</name>
<gene>
    <name evidence="1" type="ORF">GCM10009760_29320</name>
</gene>
<comment type="caution">
    <text evidence="1">The sequence shown here is derived from an EMBL/GenBank/DDBJ whole genome shotgun (WGS) entry which is preliminary data.</text>
</comment>
<dbReference type="EMBL" id="BAAANT010000014">
    <property type="protein sequence ID" value="GAA2143235.1"/>
    <property type="molecule type" value="Genomic_DNA"/>
</dbReference>
<proteinExistence type="predicted"/>
<evidence type="ECO:0000313" key="1">
    <source>
        <dbReference type="EMBL" id="GAA2143235.1"/>
    </source>
</evidence>
<dbReference type="RefSeq" id="WP_344464853.1">
    <property type="nucleotide sequence ID" value="NZ_BAAANT010000014.1"/>
</dbReference>
<sequence>MFKFRRSEPVNVVVIREADEVQAILRQALETADPSARVGLGAAICAVAGSAELSDGDLRRRWVRRALGDAGVEPGCDLSDAVRELRRVAPALSAAAAYQLVKETAG</sequence>
<evidence type="ECO:0008006" key="3">
    <source>
        <dbReference type="Google" id="ProtNLM"/>
    </source>
</evidence>
<reference evidence="1 2" key="1">
    <citation type="journal article" date="2019" name="Int. J. Syst. Evol. Microbiol.">
        <title>The Global Catalogue of Microorganisms (GCM) 10K type strain sequencing project: providing services to taxonomists for standard genome sequencing and annotation.</title>
        <authorList>
            <consortium name="The Broad Institute Genomics Platform"/>
            <consortium name="The Broad Institute Genome Sequencing Center for Infectious Disease"/>
            <person name="Wu L."/>
            <person name="Ma J."/>
        </authorList>
    </citation>
    <scope>NUCLEOTIDE SEQUENCE [LARGE SCALE GENOMIC DNA]</scope>
    <source>
        <strain evidence="1 2">JCM 14560</strain>
    </source>
</reference>
<accession>A0ABN2ZJN9</accession>
<evidence type="ECO:0000313" key="2">
    <source>
        <dbReference type="Proteomes" id="UP001422759"/>
    </source>
</evidence>